<dbReference type="Pfam" id="PF08450">
    <property type="entry name" value="SGL"/>
    <property type="match status" value="1"/>
</dbReference>
<comment type="cofactor">
    <cofactor evidence="5">
        <name>Zn(2+)</name>
        <dbReference type="ChEBI" id="CHEBI:29105"/>
    </cofactor>
</comment>
<dbReference type="EMBL" id="CP097332">
    <property type="protein sequence ID" value="UQX89393.1"/>
    <property type="molecule type" value="Genomic_DNA"/>
</dbReference>
<gene>
    <name evidence="16" type="ORF">M6D93_05155</name>
</gene>
<evidence type="ECO:0000256" key="14">
    <source>
        <dbReference type="ARBA" id="ARBA00032464"/>
    </source>
</evidence>
<sequence>MPPPAHVPTHTAEQLTDAVAEHGEGPVWDPVAGVLRFVDMLRGDLLAYTPGSGAVQRDHVSDVVAVWRPRIGGGALVATEHGFEVSAAASTGFRPIATAVSDPAIRLNEGGCDTEGRFFCGSMAYDQALGAGALYRLDPDGSVRTVREGVTVSNGLVFTEDGGRAYYIDTPTQTVLALDYNSRTGEFGSERVLIRIEESQGSPDGMTIDAQGCLWVALWGGAAVHRYTPTGELAEIVRLPASNVSACAFGGASYERLYITTSSQGIDLVDEPCAGALFGLDLAGVSGVPPLAFAG</sequence>
<comment type="cofactor">
    <cofactor evidence="2">
        <name>Ca(2+)</name>
        <dbReference type="ChEBI" id="CHEBI:29108"/>
    </cofactor>
</comment>
<keyword evidence="11" id="KW-0479">Metal-binding</keyword>
<evidence type="ECO:0000256" key="4">
    <source>
        <dbReference type="ARBA" id="ARBA00001946"/>
    </source>
</evidence>
<evidence type="ECO:0000256" key="8">
    <source>
        <dbReference type="ARBA" id="ARBA00013227"/>
    </source>
</evidence>
<evidence type="ECO:0000256" key="6">
    <source>
        <dbReference type="ARBA" id="ARBA00004496"/>
    </source>
</evidence>
<dbReference type="Gene3D" id="2.120.10.30">
    <property type="entry name" value="TolB, C-terminal domain"/>
    <property type="match status" value="1"/>
</dbReference>
<evidence type="ECO:0000256" key="2">
    <source>
        <dbReference type="ARBA" id="ARBA00001913"/>
    </source>
</evidence>
<feature type="domain" description="SMP-30/Gluconolactonase/LRE-like region" evidence="15">
    <location>
        <begin position="23"/>
        <end position="262"/>
    </location>
</feature>
<evidence type="ECO:0000256" key="9">
    <source>
        <dbReference type="ARBA" id="ARBA00016808"/>
    </source>
</evidence>
<dbReference type="PRINTS" id="PR01791">
    <property type="entry name" value="REGUCALCIN"/>
</dbReference>
<reference evidence="16" key="2">
    <citation type="submission" date="2022-05" db="EMBL/GenBank/DDBJ databases">
        <authorList>
            <person name="Kim J.-S."/>
            <person name="Lee K."/>
            <person name="Suh M."/>
            <person name="Eom M."/>
            <person name="Kim J.-S."/>
            <person name="Kim D.-S."/>
            <person name="Ko S.-H."/>
            <person name="Shin Y."/>
            <person name="Lee J.-S."/>
        </authorList>
    </citation>
    <scope>NUCLEOTIDE SEQUENCE</scope>
    <source>
        <strain evidence="16">N237</strain>
    </source>
</reference>
<dbReference type="InterPro" id="IPR011042">
    <property type="entry name" value="6-blade_b-propeller_TolB-like"/>
</dbReference>
<comment type="similarity">
    <text evidence="7">Belongs to the SMP-30/CGR1 family.</text>
</comment>
<organism evidence="16 17">
    <name type="scientific">Jatrophihabitans telluris</name>
    <dbReference type="NCBI Taxonomy" id="2038343"/>
    <lineage>
        <taxon>Bacteria</taxon>
        <taxon>Bacillati</taxon>
        <taxon>Actinomycetota</taxon>
        <taxon>Actinomycetes</taxon>
        <taxon>Jatrophihabitantales</taxon>
        <taxon>Jatrophihabitantaceae</taxon>
        <taxon>Jatrophihabitans</taxon>
    </lineage>
</organism>
<protein>
    <recommendedName>
        <fullName evidence="9">Regucalcin</fullName>
        <ecNumber evidence="8">3.1.1.17</ecNumber>
    </recommendedName>
    <alternativeName>
        <fullName evidence="14">Gluconolactonase</fullName>
    </alternativeName>
</protein>
<evidence type="ECO:0000313" key="17">
    <source>
        <dbReference type="Proteomes" id="UP001056336"/>
    </source>
</evidence>
<keyword evidence="12" id="KW-0378">Hydrolase</keyword>
<evidence type="ECO:0000256" key="13">
    <source>
        <dbReference type="ARBA" id="ARBA00022837"/>
    </source>
</evidence>
<name>A0ABY4R0S1_9ACTN</name>
<dbReference type="PANTHER" id="PTHR10907">
    <property type="entry name" value="REGUCALCIN"/>
    <property type="match status" value="1"/>
</dbReference>
<keyword evidence="13" id="KW-0106">Calcium</keyword>
<evidence type="ECO:0000256" key="11">
    <source>
        <dbReference type="ARBA" id="ARBA00022723"/>
    </source>
</evidence>
<evidence type="ECO:0000256" key="3">
    <source>
        <dbReference type="ARBA" id="ARBA00001936"/>
    </source>
</evidence>
<evidence type="ECO:0000256" key="12">
    <source>
        <dbReference type="ARBA" id="ARBA00022801"/>
    </source>
</evidence>
<comment type="subcellular location">
    <subcellularLocation>
        <location evidence="6">Cytoplasm</location>
    </subcellularLocation>
</comment>
<dbReference type="InterPro" id="IPR008367">
    <property type="entry name" value="Regucalcin"/>
</dbReference>
<dbReference type="InterPro" id="IPR013658">
    <property type="entry name" value="SGL"/>
</dbReference>
<keyword evidence="10" id="KW-0963">Cytoplasm</keyword>
<comment type="cofactor">
    <cofactor evidence="4">
        <name>Mg(2+)</name>
        <dbReference type="ChEBI" id="CHEBI:18420"/>
    </cofactor>
</comment>
<evidence type="ECO:0000256" key="5">
    <source>
        <dbReference type="ARBA" id="ARBA00001947"/>
    </source>
</evidence>
<dbReference type="EC" id="3.1.1.17" evidence="8"/>
<evidence type="ECO:0000256" key="7">
    <source>
        <dbReference type="ARBA" id="ARBA00008853"/>
    </source>
</evidence>
<dbReference type="InterPro" id="IPR005511">
    <property type="entry name" value="SMP-30"/>
</dbReference>
<comment type="catalytic activity">
    <reaction evidence="1">
        <text>D-glucono-1,5-lactone + H2O = D-gluconate + H(+)</text>
        <dbReference type="Rhea" id="RHEA:10440"/>
        <dbReference type="ChEBI" id="CHEBI:15377"/>
        <dbReference type="ChEBI" id="CHEBI:15378"/>
        <dbReference type="ChEBI" id="CHEBI:16217"/>
        <dbReference type="ChEBI" id="CHEBI:18391"/>
        <dbReference type="EC" id="3.1.1.17"/>
    </reaction>
</comment>
<proteinExistence type="inferred from homology"/>
<accession>A0ABY4R0S1</accession>
<dbReference type="PRINTS" id="PR01790">
    <property type="entry name" value="SMP30FAMILY"/>
</dbReference>
<evidence type="ECO:0000256" key="10">
    <source>
        <dbReference type="ARBA" id="ARBA00022490"/>
    </source>
</evidence>
<dbReference type="PANTHER" id="PTHR10907:SF47">
    <property type="entry name" value="REGUCALCIN"/>
    <property type="match status" value="1"/>
</dbReference>
<dbReference type="RefSeq" id="WP_249773289.1">
    <property type="nucleotide sequence ID" value="NZ_CP097332.1"/>
</dbReference>
<evidence type="ECO:0000313" key="16">
    <source>
        <dbReference type="EMBL" id="UQX89393.1"/>
    </source>
</evidence>
<comment type="cofactor">
    <cofactor evidence="3">
        <name>Mn(2+)</name>
        <dbReference type="ChEBI" id="CHEBI:29035"/>
    </cofactor>
</comment>
<dbReference type="Proteomes" id="UP001056336">
    <property type="component" value="Chromosome"/>
</dbReference>
<keyword evidence="17" id="KW-1185">Reference proteome</keyword>
<evidence type="ECO:0000256" key="1">
    <source>
        <dbReference type="ARBA" id="ARBA00001589"/>
    </source>
</evidence>
<dbReference type="SUPFAM" id="SSF63829">
    <property type="entry name" value="Calcium-dependent phosphotriesterase"/>
    <property type="match status" value="1"/>
</dbReference>
<reference evidence="16" key="1">
    <citation type="journal article" date="2018" name="Int. J. Syst. Evol. Microbiol.">
        <title>Jatrophihabitans telluris sp. nov., isolated from sediment soil of lava forest wetlands and the emended description of the genus Jatrophihabitans.</title>
        <authorList>
            <person name="Lee K.C."/>
            <person name="Suh M.K."/>
            <person name="Eom M.K."/>
            <person name="Kim K.K."/>
            <person name="Kim J.S."/>
            <person name="Kim D.S."/>
            <person name="Ko S.H."/>
            <person name="Shin Y.K."/>
            <person name="Lee J.S."/>
        </authorList>
    </citation>
    <scope>NUCLEOTIDE SEQUENCE</scope>
    <source>
        <strain evidence="16">N237</strain>
    </source>
</reference>
<evidence type="ECO:0000259" key="15">
    <source>
        <dbReference type="Pfam" id="PF08450"/>
    </source>
</evidence>